<comment type="caution">
    <text evidence="3">The sequence shown here is derived from an EMBL/GenBank/DDBJ whole genome shotgun (WGS) entry which is preliminary data.</text>
</comment>
<reference evidence="3 4" key="1">
    <citation type="submission" date="2014-03" db="EMBL/GenBank/DDBJ databases">
        <authorList>
            <person name="Sibley D."/>
            <person name="Venepally P."/>
            <person name="Karamycheva S."/>
            <person name="Hadjithomas M."/>
            <person name="Khan A."/>
            <person name="Brunk B."/>
            <person name="Roos D."/>
            <person name="Caler E."/>
            <person name="Lorenzi H."/>
        </authorList>
    </citation>
    <scope>NUCLEOTIDE SEQUENCE [LARGE SCALE GENOMIC DNA]</scope>
    <source>
        <strain evidence="4">p89</strain>
    </source>
</reference>
<dbReference type="InterPro" id="IPR050577">
    <property type="entry name" value="MAPR/NEUFC/NENF-like"/>
</dbReference>
<accession>A0A086J793</accession>
<dbReference type="SUPFAM" id="SSF55856">
    <property type="entry name" value="Cytochrome b5-like heme/steroid binding domain"/>
    <property type="match status" value="1"/>
</dbReference>
<comment type="similarity">
    <text evidence="1">Belongs to the cytochrome b5 family. MAPR subfamily.</text>
</comment>
<name>A0A086J793_TOXGO</name>
<proteinExistence type="inferred from homology"/>
<dbReference type="EMBL" id="AEYI02002506">
    <property type="protein sequence ID" value="KFG28011.1"/>
    <property type="molecule type" value="Genomic_DNA"/>
</dbReference>
<evidence type="ECO:0000313" key="4">
    <source>
        <dbReference type="Proteomes" id="UP000028828"/>
    </source>
</evidence>
<dbReference type="AlphaFoldDB" id="A0A086J793"/>
<dbReference type="GO" id="GO:0016020">
    <property type="term" value="C:membrane"/>
    <property type="evidence" value="ECO:0007669"/>
    <property type="project" value="TreeGrafter"/>
</dbReference>
<gene>
    <name evidence="3" type="ORF">TGP89_276990</name>
</gene>
<dbReference type="VEuPathDB" id="ToxoDB:TGP89_276990"/>
<dbReference type="InterPro" id="IPR001199">
    <property type="entry name" value="Cyt_B5-like_heme/steroid-bd"/>
</dbReference>
<dbReference type="InterPro" id="IPR036400">
    <property type="entry name" value="Cyt_B5-like_heme/steroid_sf"/>
</dbReference>
<protein>
    <submittedName>
        <fullName evidence="3">Cytochrome b5 family heme/steroid binding domain-containing protein</fullName>
    </submittedName>
</protein>
<sequence>MVLTMMKQWVEKLDFWTIAGIVLGSLATYKMVKASLRCHSFWGNPANDGTRQAASSADSAYKAPPKPNPCPRDFTLDELRAFNGNQKPPVAKATEERVAEVSSGVRTPEAMDAASASAVAAAAVGASPPIYIALKGRVYDVTSHRDGRRFYGADGPYGIFAGSDVTMNLAKMVFSEGEKNTVPSKWQTLSPDEKETIDDWEERFKAKYDHVGFVVFGVPAEDALLREMYSEERKEAGLAV</sequence>
<dbReference type="PANTHER" id="PTHR10281">
    <property type="entry name" value="MEMBRANE-ASSOCIATED PROGESTERONE RECEPTOR COMPONENT-RELATED"/>
    <property type="match status" value="1"/>
</dbReference>
<feature type="domain" description="Cytochrome b5 heme-binding" evidence="2">
    <location>
        <begin position="119"/>
        <end position="215"/>
    </location>
</feature>
<dbReference type="GO" id="GO:0012505">
    <property type="term" value="C:endomembrane system"/>
    <property type="evidence" value="ECO:0007669"/>
    <property type="project" value="TreeGrafter"/>
</dbReference>
<dbReference type="OrthoDB" id="438979at2759"/>
<evidence type="ECO:0000313" key="3">
    <source>
        <dbReference type="EMBL" id="KFG28011.1"/>
    </source>
</evidence>
<dbReference type="Pfam" id="PF00173">
    <property type="entry name" value="Cyt-b5"/>
    <property type="match status" value="1"/>
</dbReference>
<dbReference type="Gene3D" id="3.10.120.10">
    <property type="entry name" value="Cytochrome b5-like heme/steroid binding domain"/>
    <property type="match status" value="1"/>
</dbReference>
<evidence type="ECO:0000259" key="2">
    <source>
        <dbReference type="SMART" id="SM01117"/>
    </source>
</evidence>
<dbReference type="SMART" id="SM01117">
    <property type="entry name" value="Cyt-b5"/>
    <property type="match status" value="1"/>
</dbReference>
<evidence type="ECO:0000256" key="1">
    <source>
        <dbReference type="ARBA" id="ARBA00038357"/>
    </source>
</evidence>
<dbReference type="Proteomes" id="UP000028828">
    <property type="component" value="Unassembled WGS sequence"/>
</dbReference>
<dbReference type="PANTHER" id="PTHR10281:SF76">
    <property type="entry name" value="CALCUTTA CUP-RELATED"/>
    <property type="match status" value="1"/>
</dbReference>
<organism evidence="3 4">
    <name type="scientific">Toxoplasma gondii p89</name>
    <dbReference type="NCBI Taxonomy" id="943119"/>
    <lineage>
        <taxon>Eukaryota</taxon>
        <taxon>Sar</taxon>
        <taxon>Alveolata</taxon>
        <taxon>Apicomplexa</taxon>
        <taxon>Conoidasida</taxon>
        <taxon>Coccidia</taxon>
        <taxon>Eucoccidiorida</taxon>
        <taxon>Eimeriorina</taxon>
        <taxon>Sarcocystidae</taxon>
        <taxon>Toxoplasma</taxon>
    </lineage>
</organism>